<evidence type="ECO:0000256" key="4">
    <source>
        <dbReference type="ARBA" id="ARBA00022679"/>
    </source>
</evidence>
<dbReference type="EMBL" id="AP018227">
    <property type="protein sequence ID" value="BAY85758.1"/>
    <property type="molecule type" value="Genomic_DNA"/>
</dbReference>
<evidence type="ECO:0000313" key="9">
    <source>
        <dbReference type="Proteomes" id="UP000218418"/>
    </source>
</evidence>
<evidence type="ECO:0000256" key="6">
    <source>
        <dbReference type="HAMAP-Rule" id="MF_01023"/>
    </source>
</evidence>
<dbReference type="GO" id="GO:0030170">
    <property type="term" value="F:pyridoxal phosphate binding"/>
    <property type="evidence" value="ECO:0007669"/>
    <property type="project" value="InterPro"/>
</dbReference>
<dbReference type="PANTHER" id="PTHR43643">
    <property type="entry name" value="HISTIDINOL-PHOSPHATE AMINOTRANSFERASE 2"/>
    <property type="match status" value="1"/>
</dbReference>
<dbReference type="GO" id="GO:0004400">
    <property type="term" value="F:histidinol-phosphate transaminase activity"/>
    <property type="evidence" value="ECO:0007669"/>
    <property type="project" value="UniProtKB-UniRule"/>
</dbReference>
<evidence type="ECO:0000256" key="2">
    <source>
        <dbReference type="ARBA" id="ARBA00011738"/>
    </source>
</evidence>
<dbReference type="SUPFAM" id="SSF53383">
    <property type="entry name" value="PLP-dependent transferases"/>
    <property type="match status" value="1"/>
</dbReference>
<dbReference type="InterPro" id="IPR001917">
    <property type="entry name" value="Aminotrans_II_pyridoxalP_BS"/>
</dbReference>
<feature type="modified residue" description="N6-(pyridoxal phosphate)lysine" evidence="6">
    <location>
        <position position="211"/>
    </location>
</feature>
<evidence type="ECO:0000313" key="8">
    <source>
        <dbReference type="EMBL" id="BAY85758.1"/>
    </source>
</evidence>
<dbReference type="CDD" id="cd00609">
    <property type="entry name" value="AAT_like"/>
    <property type="match status" value="1"/>
</dbReference>
<dbReference type="Gene3D" id="3.90.1150.10">
    <property type="entry name" value="Aspartate Aminotransferase, domain 1"/>
    <property type="match status" value="1"/>
</dbReference>
<dbReference type="PANTHER" id="PTHR43643:SF3">
    <property type="entry name" value="HISTIDINOL-PHOSPHATE AMINOTRANSFERASE"/>
    <property type="match status" value="1"/>
</dbReference>
<dbReference type="Gene3D" id="3.40.640.10">
    <property type="entry name" value="Type I PLP-dependent aspartate aminotransferase-like (Major domain)"/>
    <property type="match status" value="1"/>
</dbReference>
<reference evidence="8 9" key="1">
    <citation type="submission" date="2017-06" db="EMBL/GenBank/DDBJ databases">
        <title>Genome sequencing of cyanobaciteial culture collection at National Institute for Environmental Studies (NIES).</title>
        <authorList>
            <person name="Hirose Y."/>
            <person name="Shimura Y."/>
            <person name="Fujisawa T."/>
            <person name="Nakamura Y."/>
            <person name="Kawachi M."/>
        </authorList>
    </citation>
    <scope>NUCLEOTIDE SEQUENCE [LARGE SCALE GENOMIC DNA]</scope>
    <source>
        <strain evidence="8 9">NIES-267</strain>
    </source>
</reference>
<keyword evidence="5 6" id="KW-0663">Pyridoxal phosphate</keyword>
<dbReference type="InterPro" id="IPR005861">
    <property type="entry name" value="HisP_aminotrans"/>
</dbReference>
<dbReference type="InterPro" id="IPR015424">
    <property type="entry name" value="PyrdxlP-dep_Trfase"/>
</dbReference>
<dbReference type="EC" id="2.6.1.9" evidence="6"/>
<dbReference type="GO" id="GO:0000105">
    <property type="term" value="P:L-histidine biosynthetic process"/>
    <property type="evidence" value="ECO:0007669"/>
    <property type="project" value="UniProtKB-UniRule"/>
</dbReference>
<protein>
    <recommendedName>
        <fullName evidence="6">Histidinol-phosphate aminotransferase</fullName>
        <ecNumber evidence="6">2.6.1.9</ecNumber>
    </recommendedName>
    <alternativeName>
        <fullName evidence="6">Imidazole acetol-phosphate transaminase</fullName>
    </alternativeName>
</protein>
<accession>A0A1Z4LXE2</accession>
<evidence type="ECO:0000256" key="1">
    <source>
        <dbReference type="ARBA" id="ARBA00001933"/>
    </source>
</evidence>
<keyword evidence="6" id="KW-0368">Histidine biosynthesis</keyword>
<keyword evidence="6" id="KW-0028">Amino-acid biosynthesis</keyword>
<organism evidence="8 9">
    <name type="scientific">Calothrix parasitica NIES-267</name>
    <dbReference type="NCBI Taxonomy" id="1973488"/>
    <lineage>
        <taxon>Bacteria</taxon>
        <taxon>Bacillati</taxon>
        <taxon>Cyanobacteriota</taxon>
        <taxon>Cyanophyceae</taxon>
        <taxon>Nostocales</taxon>
        <taxon>Calotrichaceae</taxon>
        <taxon>Calothrix</taxon>
    </lineage>
</organism>
<feature type="domain" description="Aminotransferase class I/classII large" evidence="7">
    <location>
        <begin position="26"/>
        <end position="345"/>
    </location>
</feature>
<evidence type="ECO:0000256" key="5">
    <source>
        <dbReference type="ARBA" id="ARBA00022898"/>
    </source>
</evidence>
<dbReference type="Pfam" id="PF00155">
    <property type="entry name" value="Aminotran_1_2"/>
    <property type="match status" value="1"/>
</dbReference>
<dbReference type="InterPro" id="IPR015421">
    <property type="entry name" value="PyrdxlP-dep_Trfase_major"/>
</dbReference>
<sequence>MTSLFRAEIDAMTGYIPGEQPKSDSKIIKLNSNENPYPPSPKVKDVLQNFDWEWLRRYPDASATDFRKAVSEVLNVPTDWIIVGNGSDEVLNLVIRACTDVSRKVVYPMPTYVLYRTLVEMQPAQTIEIDYPQDYKLPIDELVKVDGAVTFIATPNSPSGHIVPVEDLRELASKLSGVLVIDEAYCDFAANDALSVVKEFENVISIRTLSKGYSLAGIRLGFGIANPKLLSGLYKIKDSYNIDAIACAIGTAAMRDQDYKNSCAEKVKISRERLSKDLEKLGFKIWDSQTNFLLTQPPQGNAEYLYLKLKEQGILIRYFKQEGLEDKLRIAVGTDEENKVLVEALSGLLK</sequence>
<dbReference type="HAMAP" id="MF_01023">
    <property type="entry name" value="HisC_aminotrans_2"/>
    <property type="match status" value="1"/>
</dbReference>
<evidence type="ECO:0000259" key="7">
    <source>
        <dbReference type="Pfam" id="PF00155"/>
    </source>
</evidence>
<gene>
    <name evidence="6" type="primary">hisC</name>
    <name evidence="8" type="ORF">NIES267_52590</name>
</gene>
<dbReference type="InterPro" id="IPR050106">
    <property type="entry name" value="HistidinolP_aminotransfase"/>
</dbReference>
<dbReference type="InterPro" id="IPR015422">
    <property type="entry name" value="PyrdxlP-dep_Trfase_small"/>
</dbReference>
<comment type="catalytic activity">
    <reaction evidence="6">
        <text>L-histidinol phosphate + 2-oxoglutarate = 3-(imidazol-4-yl)-2-oxopropyl phosphate + L-glutamate</text>
        <dbReference type="Rhea" id="RHEA:23744"/>
        <dbReference type="ChEBI" id="CHEBI:16810"/>
        <dbReference type="ChEBI" id="CHEBI:29985"/>
        <dbReference type="ChEBI" id="CHEBI:57766"/>
        <dbReference type="ChEBI" id="CHEBI:57980"/>
        <dbReference type="EC" id="2.6.1.9"/>
    </reaction>
</comment>
<dbReference type="InterPro" id="IPR004839">
    <property type="entry name" value="Aminotransferase_I/II_large"/>
</dbReference>
<dbReference type="NCBIfam" id="TIGR01141">
    <property type="entry name" value="hisC"/>
    <property type="match status" value="1"/>
</dbReference>
<name>A0A1Z4LXE2_9CYAN</name>
<keyword evidence="3 6" id="KW-0032">Aminotransferase</keyword>
<dbReference type="OrthoDB" id="9813612at2"/>
<comment type="subunit">
    <text evidence="2 6">Homodimer.</text>
</comment>
<keyword evidence="9" id="KW-1185">Reference proteome</keyword>
<evidence type="ECO:0000256" key="3">
    <source>
        <dbReference type="ARBA" id="ARBA00022576"/>
    </source>
</evidence>
<dbReference type="AlphaFoldDB" id="A0A1Z4LXE2"/>
<comment type="pathway">
    <text evidence="6">Amino-acid biosynthesis; L-histidine biosynthesis; L-histidine from 5-phospho-alpha-D-ribose 1-diphosphate: step 7/9.</text>
</comment>
<comment type="cofactor">
    <cofactor evidence="1 6">
        <name>pyridoxal 5'-phosphate</name>
        <dbReference type="ChEBI" id="CHEBI:597326"/>
    </cofactor>
</comment>
<dbReference type="Proteomes" id="UP000218418">
    <property type="component" value="Chromosome"/>
</dbReference>
<comment type="similarity">
    <text evidence="6">Belongs to the class-II pyridoxal-phosphate-dependent aminotransferase family. Histidinol-phosphate aminotransferase subfamily.</text>
</comment>
<dbReference type="PROSITE" id="PS00599">
    <property type="entry name" value="AA_TRANSFER_CLASS_2"/>
    <property type="match status" value="1"/>
</dbReference>
<proteinExistence type="inferred from homology"/>
<keyword evidence="4 6" id="KW-0808">Transferase</keyword>
<dbReference type="UniPathway" id="UPA00031">
    <property type="reaction ID" value="UER00012"/>
</dbReference>